<keyword evidence="2" id="KW-0472">Membrane</keyword>
<comment type="caution">
    <text evidence="4">The sequence shown here is derived from an EMBL/GenBank/DDBJ whole genome shotgun (WGS) entry which is preliminary data.</text>
</comment>
<feature type="transmembrane region" description="Helical" evidence="2">
    <location>
        <begin position="460"/>
        <end position="482"/>
    </location>
</feature>
<evidence type="ECO:0000259" key="3">
    <source>
        <dbReference type="PROSITE" id="PS50820"/>
    </source>
</evidence>
<feature type="transmembrane region" description="Helical" evidence="2">
    <location>
        <begin position="120"/>
        <end position="139"/>
    </location>
</feature>
<protein>
    <recommendedName>
        <fullName evidence="3">LCCL domain-containing protein</fullName>
    </recommendedName>
</protein>
<keyword evidence="2" id="KW-1133">Transmembrane helix</keyword>
<dbReference type="InterPro" id="IPR004043">
    <property type="entry name" value="LCCL"/>
</dbReference>
<sequence>MGGDNRDESVQVVSDVESSEPSRADSHIHAHHHPDAPIAQAGQLDIDDNANLPTPRFMQDEGAWKRWKWVPYPARKLITKVATWSRGPPEPKDWKINPLFPAVQHAPIWLLERYLPKTKYKVWLFMGYVVIWILTFCLVMRQGLLSSEVAQYGVPNDISCGTTYWMSGNQCGLDGSACRPFSGSGFAFKCPANCASYRVLNPRAVGTQEVVYQPLVVGGPTDGGNVSSARYRGDSFICGSAIHAGVITNGGGGCGVVQLDGQHTGFPASPRNGIASIGFDSYFPLSFGFPAGFECSSKDVRWPLLAVSVTFTAVLSLFTTSAPLFFFSVFIGIFWQVGMASDAPSHTSIAGLFSNILGKFLPAMFVAWVMYDKMGVKRTLRGLTAQVEKTVLWLGGCWVGALTNYTFDFIPIQRLNAHDLQQQPGAKAALAIIIIVLAVVMVSQVWYFRQEGRLTKFLKLYLLFIIGIVICLVLPDLSLRIHHYILALLLLPGTSMQTRPSLLYQGILMGLFINGIARWGFDSVLQTSTALQGDGQFESPLPNILTPVIALNAPLWNATFKWGPSPGPEFDGISILVNDVERFRSYFGDEDAKNSFTWMRNSSLNLDEYFRFGYMDGSSSWDYSKAGTWTSAGDWVEMAPGPSKVKARSLGQEFHVKRR</sequence>
<dbReference type="SMART" id="SM00603">
    <property type="entry name" value="LCCL"/>
    <property type="match status" value="1"/>
</dbReference>
<gene>
    <name evidence="4" type="ORF">PG993_010591</name>
</gene>
<dbReference type="Gene3D" id="2.170.130.20">
    <property type="entry name" value="LCCL-like domain"/>
    <property type="match status" value="1"/>
</dbReference>
<dbReference type="InterPro" id="IPR051957">
    <property type="entry name" value="CRISP-LCCL_domain"/>
</dbReference>
<evidence type="ECO:0000256" key="2">
    <source>
        <dbReference type="SAM" id="Phobius"/>
    </source>
</evidence>
<keyword evidence="5" id="KW-1185">Reference proteome</keyword>
<feature type="transmembrane region" description="Helical" evidence="2">
    <location>
        <begin position="427"/>
        <end position="448"/>
    </location>
</feature>
<proteinExistence type="predicted"/>
<accession>A0ABR1SMN8</accession>
<feature type="region of interest" description="Disordered" evidence="1">
    <location>
        <begin position="1"/>
        <end position="30"/>
    </location>
</feature>
<feature type="transmembrane region" description="Helical" evidence="2">
    <location>
        <begin position="502"/>
        <end position="521"/>
    </location>
</feature>
<feature type="domain" description="LCCL" evidence="3">
    <location>
        <begin position="224"/>
        <end position="277"/>
    </location>
</feature>
<evidence type="ECO:0000256" key="1">
    <source>
        <dbReference type="SAM" id="MobiDB-lite"/>
    </source>
</evidence>
<dbReference type="PROSITE" id="PS50820">
    <property type="entry name" value="LCCL"/>
    <property type="match status" value="1"/>
</dbReference>
<dbReference type="Pfam" id="PF03815">
    <property type="entry name" value="LCCL"/>
    <property type="match status" value="1"/>
</dbReference>
<name>A0ABR1SMN8_9PEZI</name>
<dbReference type="SUPFAM" id="SSF69848">
    <property type="entry name" value="LCCL domain"/>
    <property type="match status" value="1"/>
</dbReference>
<feature type="transmembrane region" description="Helical" evidence="2">
    <location>
        <begin position="391"/>
        <end position="407"/>
    </location>
</feature>
<dbReference type="InterPro" id="IPR036609">
    <property type="entry name" value="LCCL_sf"/>
</dbReference>
<evidence type="ECO:0000313" key="4">
    <source>
        <dbReference type="EMBL" id="KAK8035596.1"/>
    </source>
</evidence>
<dbReference type="PANTHER" id="PTHR31331:SF8">
    <property type="entry name" value="LCCL DOMAIN PROTEIN (AFU_ORTHOLOGUE AFUA_5G02970)"/>
    <property type="match status" value="1"/>
</dbReference>
<feature type="transmembrane region" description="Helical" evidence="2">
    <location>
        <begin position="304"/>
        <end position="337"/>
    </location>
</feature>
<dbReference type="PANTHER" id="PTHR31331">
    <property type="entry name" value="LCCL DOMAIN PROTEIN (AFU_ORTHOLOGUE AFUA_5G08630)"/>
    <property type="match status" value="1"/>
</dbReference>
<feature type="transmembrane region" description="Helical" evidence="2">
    <location>
        <begin position="349"/>
        <end position="371"/>
    </location>
</feature>
<reference evidence="4 5" key="1">
    <citation type="submission" date="2023-01" db="EMBL/GenBank/DDBJ databases">
        <title>Analysis of 21 Apiospora genomes using comparative genomics revels a genus with tremendous synthesis potential of carbohydrate active enzymes and secondary metabolites.</title>
        <authorList>
            <person name="Sorensen T."/>
        </authorList>
    </citation>
    <scope>NUCLEOTIDE SEQUENCE [LARGE SCALE GENOMIC DNA]</scope>
    <source>
        <strain evidence="4 5">CBS 33761</strain>
    </source>
</reference>
<keyword evidence="2" id="KW-0812">Transmembrane</keyword>
<evidence type="ECO:0000313" key="5">
    <source>
        <dbReference type="Proteomes" id="UP001444661"/>
    </source>
</evidence>
<organism evidence="4 5">
    <name type="scientific">Apiospora rasikravindrae</name>
    <dbReference type="NCBI Taxonomy" id="990691"/>
    <lineage>
        <taxon>Eukaryota</taxon>
        <taxon>Fungi</taxon>
        <taxon>Dikarya</taxon>
        <taxon>Ascomycota</taxon>
        <taxon>Pezizomycotina</taxon>
        <taxon>Sordariomycetes</taxon>
        <taxon>Xylariomycetidae</taxon>
        <taxon>Amphisphaeriales</taxon>
        <taxon>Apiosporaceae</taxon>
        <taxon>Apiospora</taxon>
    </lineage>
</organism>
<dbReference type="EMBL" id="JAQQWK010000009">
    <property type="protein sequence ID" value="KAK8035596.1"/>
    <property type="molecule type" value="Genomic_DNA"/>
</dbReference>
<dbReference type="Proteomes" id="UP001444661">
    <property type="component" value="Unassembled WGS sequence"/>
</dbReference>